<dbReference type="EMBL" id="MK250088">
    <property type="protein sequence ID" value="QDY52140.1"/>
    <property type="molecule type" value="Genomic_DNA"/>
</dbReference>
<protein>
    <submittedName>
        <fullName evidence="1">Uncharacterized protein</fullName>
    </submittedName>
</protein>
<evidence type="ECO:0000313" key="1">
    <source>
        <dbReference type="EMBL" id="QDY52140.1"/>
    </source>
</evidence>
<proteinExistence type="predicted"/>
<sequence>MPKLIDNIFFKKKPIRRVTQKQCLKNYVKYHHPKLKFSKTKKMSWEEKKNFKKKYNLPNFYKKESYFHTHRSIEPIMEGYKIANLNEKGENLNGKGGNIISPSHDFGQTYFYNGIYNLKIIPNDYIEVKLTDKELMGKQTNYACKNPSKKIINLEKKGLNHENWVLHNKKEWLTIADIEKMKKGDQIKVLLLDRNVMDIVTENVKCNKIYKPTEFYKKSWVIYTYNKPTNGTMQLYYEIEKEKKNKKITKNNKNKKNNSTLENNRNTPFEIDLEINYKEGSWYPLRKGYLPAKDENWKTNLLDGKKKKWTTFPKDTPIGFRGPMILWDKLDKLPNIYLLDLE</sequence>
<reference evidence="1" key="1">
    <citation type="submission" date="2018-11" db="EMBL/GenBank/DDBJ databases">
        <title>A distinct lineage of giant viruses engineers rhodopsin photosystems in predatory marine eukaryotes.</title>
        <authorList>
            <person name="Needham D.M."/>
            <person name="Yoshizawa S."/>
            <person name="Hosaka T."/>
            <person name="Poirier C."/>
            <person name="Choi C.-J."/>
            <person name="Hehenberger E."/>
            <person name="Irwin N.A.T."/>
            <person name="Wilken S."/>
            <person name="Yung C.-M."/>
            <person name="Bachy C."/>
            <person name="Kurihara R."/>
            <person name="Nakajima Y."/>
            <person name="Kojima K."/>
            <person name="Kimura-Someya T."/>
            <person name="Leonard G."/>
            <person name="Malmstrom R.R."/>
            <person name="Mende D."/>
            <person name="Olson D.K."/>
            <person name="Sudo Y."/>
            <person name="Sudek S."/>
            <person name="Richards T.A."/>
            <person name="DeLong E.F."/>
            <person name="Keeling P.J."/>
            <person name="Santoro A.E."/>
            <person name="Shirouzu M."/>
            <person name="Iwasaki W."/>
            <person name="Worden A.Z."/>
        </authorList>
    </citation>
    <scope>NUCLEOTIDE SEQUENCE</scope>
</reference>
<gene>
    <name evidence="1" type="ORF">4_20</name>
</gene>
<accession>A0A5B8HY36</accession>
<organism evidence="1">
    <name type="scientific">Mimiviridae sp. ChoanoV1</name>
    <dbReference type="NCBI Taxonomy" id="2596887"/>
    <lineage>
        <taxon>Viruses</taxon>
        <taxon>Varidnaviria</taxon>
        <taxon>Bamfordvirae</taxon>
        <taxon>Nucleocytoviricota</taxon>
        <taxon>Megaviricetes</taxon>
        <taxon>Imitervirales</taxon>
        <taxon>Schizomimiviridae</taxon>
    </lineage>
</organism>
<name>A0A5B8HY36_9VIRU</name>